<gene>
    <name evidence="4" type="ORF">SCF082_LOCUS29911</name>
</gene>
<dbReference type="InterPro" id="IPR006073">
    <property type="entry name" value="GTP-bd"/>
</dbReference>
<sequence>MARTTFAADSLRKRQAHDTCSQVLDGEVLGTVLGLVVLLLLLLLTSLYECSSLKDELEQLTRRHAGVAKKSHERMEETRPKGMVVGSGFLTKTAAVEIAIKCAVAMTGILVVSEVEPVDNALFRCSELFFADGKWEEDFCMQEVFNARCVPSEDAVWSPGWYIQWIERKEAAVVERRPPAIGDVGPVSSTRLQSQATGARPGATAASDAPAVAVERVGDGQSDGFVAVRPELLKKVDAGPNRRDARSPSQSPADTGSPGSSENSEGSWSFVDGAGGAPGAVPLVPALQDGAGVAPGAVPLVPALQDGAGVAPGAVPLVPALQDGAGVAPGAVPLVLALQDGAGVAPGAVPLVPALQDGAGVAPGAVPHDGAGGAPEAVPLVPALLADTRVLEAQANFFQDLMMPVERYLLTHGCVVLGPSGVGKTTLVNRLCGAHFHTGPRMEDQTTRAHSCDLTLEDLSPDWPDLCSVLIDTPGWSSETAGEIKSEYKRILQERQLVSEYTPHILLFCVSLPQLRAFRRQAEQMSQELQELKIDRRYPIKVLPVATLADTQRMEDLEELLKEVKDLAEIVFHKSSAEVEEPAWTMFNPNGDCGNDRGAKEVKARLSKIVYQQIQSPEFRHLWQGAFAEHVAQKTEEHTELFPENDSTLRLFRCAFHTVAAVSGQEVSDRESFNEITQTMVDLPWDIISSIPQNDEIWSMATARGNFLRLWLGLVILAWIGDCYTILLALFMVLMLLPVIYVTILLFTDRQLLWHQVTQCFRRLERLEKVAAETTWPQWSSLWPQTPRDKRKCAFLLLSLLLLGSLHECFMMHEQLEAMAMEVNSEEMATRMAQEQVDRISGKYNYQRSPPAPSCAWDEMRGSCAGLSHLHGVRNVDQCREICCKMGSFCSTWQFSLSEGCRVGQPGVCRVDLFPLWWHPLLGQRK</sequence>
<feature type="transmembrane region" description="Helical" evidence="2">
    <location>
        <begin position="726"/>
        <end position="747"/>
    </location>
</feature>
<reference evidence="4 5" key="1">
    <citation type="submission" date="2024-02" db="EMBL/GenBank/DDBJ databases">
        <authorList>
            <person name="Chen Y."/>
            <person name="Shah S."/>
            <person name="Dougan E. K."/>
            <person name="Thang M."/>
            <person name="Chan C."/>
        </authorList>
    </citation>
    <scope>NUCLEOTIDE SEQUENCE [LARGE SCALE GENOMIC DNA]</scope>
</reference>
<organism evidence="4 5">
    <name type="scientific">Durusdinium trenchii</name>
    <dbReference type="NCBI Taxonomy" id="1381693"/>
    <lineage>
        <taxon>Eukaryota</taxon>
        <taxon>Sar</taxon>
        <taxon>Alveolata</taxon>
        <taxon>Dinophyceae</taxon>
        <taxon>Suessiales</taxon>
        <taxon>Symbiodiniaceae</taxon>
        <taxon>Durusdinium</taxon>
    </lineage>
</organism>
<dbReference type="InterPro" id="IPR027417">
    <property type="entry name" value="P-loop_NTPase"/>
</dbReference>
<evidence type="ECO:0000313" key="5">
    <source>
        <dbReference type="Proteomes" id="UP001642464"/>
    </source>
</evidence>
<proteinExistence type="predicted"/>
<dbReference type="CDD" id="cd00882">
    <property type="entry name" value="Ras_like_GTPase"/>
    <property type="match status" value="1"/>
</dbReference>
<protein>
    <submittedName>
        <fullName evidence="4">C5a peptidase (SCP)</fullName>
    </submittedName>
</protein>
<dbReference type="SUPFAM" id="SSF52540">
    <property type="entry name" value="P-loop containing nucleoside triphosphate hydrolases"/>
    <property type="match status" value="1"/>
</dbReference>
<accession>A0ABP0MUV1</accession>
<feature type="region of interest" description="Disordered" evidence="1">
    <location>
        <begin position="180"/>
        <end position="210"/>
    </location>
</feature>
<dbReference type="Gene3D" id="3.40.50.300">
    <property type="entry name" value="P-loop containing nucleotide triphosphate hydrolases"/>
    <property type="match status" value="1"/>
</dbReference>
<feature type="compositionally biased region" description="Basic and acidic residues" evidence="1">
    <location>
        <begin position="231"/>
        <end position="246"/>
    </location>
</feature>
<keyword evidence="5" id="KW-1185">Reference proteome</keyword>
<feature type="transmembrane region" description="Helical" evidence="2">
    <location>
        <begin position="28"/>
        <end position="48"/>
    </location>
</feature>
<feature type="compositionally biased region" description="Low complexity" evidence="1">
    <location>
        <begin position="256"/>
        <end position="269"/>
    </location>
</feature>
<dbReference type="EMBL" id="CAXAMM010024446">
    <property type="protein sequence ID" value="CAK9055270.1"/>
    <property type="molecule type" value="Genomic_DNA"/>
</dbReference>
<feature type="domain" description="G" evidence="3">
    <location>
        <begin position="415"/>
        <end position="530"/>
    </location>
</feature>
<evidence type="ECO:0000256" key="1">
    <source>
        <dbReference type="SAM" id="MobiDB-lite"/>
    </source>
</evidence>
<keyword evidence="2" id="KW-1133">Transmembrane helix</keyword>
<keyword evidence="2" id="KW-0812">Transmembrane</keyword>
<comment type="caution">
    <text evidence="4">The sequence shown here is derived from an EMBL/GenBank/DDBJ whole genome shotgun (WGS) entry which is preliminary data.</text>
</comment>
<evidence type="ECO:0000259" key="3">
    <source>
        <dbReference type="Pfam" id="PF01926"/>
    </source>
</evidence>
<keyword evidence="2" id="KW-0472">Membrane</keyword>
<dbReference type="Proteomes" id="UP001642464">
    <property type="component" value="Unassembled WGS sequence"/>
</dbReference>
<evidence type="ECO:0000313" key="4">
    <source>
        <dbReference type="EMBL" id="CAK9055270.1"/>
    </source>
</evidence>
<dbReference type="Pfam" id="PF01926">
    <property type="entry name" value="MMR_HSR1"/>
    <property type="match status" value="1"/>
</dbReference>
<name>A0ABP0MUV1_9DINO</name>
<evidence type="ECO:0000256" key="2">
    <source>
        <dbReference type="SAM" id="Phobius"/>
    </source>
</evidence>
<feature type="compositionally biased region" description="Polar residues" evidence="1">
    <location>
        <begin position="187"/>
        <end position="197"/>
    </location>
</feature>
<feature type="region of interest" description="Disordered" evidence="1">
    <location>
        <begin position="231"/>
        <end position="273"/>
    </location>
</feature>
<feature type="compositionally biased region" description="Low complexity" evidence="1">
    <location>
        <begin position="198"/>
        <end position="210"/>
    </location>
</feature>